<dbReference type="EMBL" id="MEHJ01000002">
    <property type="protein sequence ID" value="OEJ21436.1"/>
    <property type="molecule type" value="Genomic_DNA"/>
</dbReference>
<protein>
    <submittedName>
        <fullName evidence="2">Uncharacterized protein</fullName>
    </submittedName>
</protein>
<sequence length="81" mass="8406">MLDQSAPEREQSSGDLLASRLDVATAPPAGGDLDGARNKLAVVLGVAPERRTASISSRLPAFGDLLAQPASRCWSCRASLS</sequence>
<name>A0A1E5NYN7_9ACTN</name>
<gene>
    <name evidence="2" type="ORF">AS594_38380</name>
</gene>
<accession>A0A1E5NYN7</accession>
<evidence type="ECO:0000313" key="2">
    <source>
        <dbReference type="EMBL" id="OEJ21436.1"/>
    </source>
</evidence>
<keyword evidence="3" id="KW-1185">Reference proteome</keyword>
<evidence type="ECO:0000256" key="1">
    <source>
        <dbReference type="SAM" id="MobiDB-lite"/>
    </source>
</evidence>
<evidence type="ECO:0000313" key="3">
    <source>
        <dbReference type="Proteomes" id="UP000095759"/>
    </source>
</evidence>
<reference evidence="2 3" key="1">
    <citation type="submission" date="2016-08" db="EMBL/GenBank/DDBJ databases">
        <title>Complete genome sequence of Streptomyces agglomeratus strain 6-3-2, a novel anti-MRSA actinomycete isolated from Wuli of Tebit, China.</title>
        <authorList>
            <person name="Chen X."/>
        </authorList>
    </citation>
    <scope>NUCLEOTIDE SEQUENCE [LARGE SCALE GENOMIC DNA]</scope>
    <source>
        <strain evidence="2 3">6-3-2</strain>
    </source>
</reference>
<feature type="region of interest" description="Disordered" evidence="1">
    <location>
        <begin position="1"/>
        <end position="33"/>
    </location>
</feature>
<proteinExistence type="predicted"/>
<organism evidence="2 3">
    <name type="scientific">Streptomyces agglomeratus</name>
    <dbReference type="NCBI Taxonomy" id="285458"/>
    <lineage>
        <taxon>Bacteria</taxon>
        <taxon>Bacillati</taxon>
        <taxon>Actinomycetota</taxon>
        <taxon>Actinomycetes</taxon>
        <taxon>Kitasatosporales</taxon>
        <taxon>Streptomycetaceae</taxon>
        <taxon>Streptomyces</taxon>
    </lineage>
</organism>
<dbReference type="AlphaFoldDB" id="A0A1E5NYN7"/>
<dbReference type="RefSeq" id="WP_069934127.1">
    <property type="nucleotide sequence ID" value="NZ_MEHJ01000002.1"/>
</dbReference>
<feature type="compositionally biased region" description="Basic and acidic residues" evidence="1">
    <location>
        <begin position="1"/>
        <end position="12"/>
    </location>
</feature>
<dbReference type="Proteomes" id="UP000095759">
    <property type="component" value="Unassembled WGS sequence"/>
</dbReference>
<comment type="caution">
    <text evidence="2">The sequence shown here is derived from an EMBL/GenBank/DDBJ whole genome shotgun (WGS) entry which is preliminary data.</text>
</comment>